<name>A0ABQ9E4B3_TEGGR</name>
<evidence type="ECO:0000256" key="1">
    <source>
        <dbReference type="ARBA" id="ARBA00022723"/>
    </source>
</evidence>
<evidence type="ECO:0000313" key="7">
    <source>
        <dbReference type="EMBL" id="KAJ8298712.1"/>
    </source>
</evidence>
<evidence type="ECO:0000313" key="8">
    <source>
        <dbReference type="Proteomes" id="UP001217089"/>
    </source>
</evidence>
<evidence type="ECO:0000256" key="3">
    <source>
        <dbReference type="ARBA" id="ARBA00022771"/>
    </source>
</evidence>
<organism evidence="7 8">
    <name type="scientific">Tegillarca granosa</name>
    <name type="common">Malaysian cockle</name>
    <name type="synonym">Anadara granosa</name>
    <dbReference type="NCBI Taxonomy" id="220873"/>
    <lineage>
        <taxon>Eukaryota</taxon>
        <taxon>Metazoa</taxon>
        <taxon>Spiralia</taxon>
        <taxon>Lophotrochozoa</taxon>
        <taxon>Mollusca</taxon>
        <taxon>Bivalvia</taxon>
        <taxon>Autobranchia</taxon>
        <taxon>Pteriomorphia</taxon>
        <taxon>Arcoida</taxon>
        <taxon>Arcoidea</taxon>
        <taxon>Arcidae</taxon>
        <taxon>Tegillarca</taxon>
    </lineage>
</organism>
<dbReference type="Proteomes" id="UP001217089">
    <property type="component" value="Unassembled WGS sequence"/>
</dbReference>
<dbReference type="InterPro" id="IPR036236">
    <property type="entry name" value="Znf_C2H2_sf"/>
</dbReference>
<dbReference type="Pfam" id="PF00096">
    <property type="entry name" value="zf-C2H2"/>
    <property type="match status" value="1"/>
</dbReference>
<dbReference type="EMBL" id="JARBDR010000921">
    <property type="protein sequence ID" value="KAJ8298712.1"/>
    <property type="molecule type" value="Genomic_DNA"/>
</dbReference>
<dbReference type="SMART" id="SM00355">
    <property type="entry name" value="ZnF_C2H2"/>
    <property type="match status" value="2"/>
</dbReference>
<sequence>MTTLEVTTVTNPSCDSRLLALRVTPEQEIAIYAFFQINGWSIITEDVPKNCLQCKRTLNGEDDILHCGICQRRLDSTGQIQQKDSETQTSSIVQVHDQQGRRVVVVGNHTLNTATQIKQNVPQIIVKQNPGNMQPQIIQTSDAVNNTASTQMISLVKHALPQNAMAEIQLREITQPSGVQVSASTPVPPKIYNMNNSAENRPYKCDDCGKNFRKKSHVQAHMKFHSGEQLPKCEICGKEFLYKHNLLSHASIHSDVHMCVHSEEYPEYKKGIIRKKRKMEMIENGEEEEEDEENVETSIAEEDGAEVKMELFEEKENLEVAQEDNKNVSIASSLLTLVEMITNAEQETKQDNVMQATSISVAPSSEIVTQAGEHYTVVPSSSFDSETLSTVHDIVNRHANGQEENIIIAQDLISEAHQDGTKSNVITQEALPPGVVVVEQETGQQIIGDQNVLSSAQGIIQQNITTQLQQHIPEMQENHQELNTNQVISQQEMDVVQQAVTIITDHEAQEAGIDQHQGVVIQTTNDGVVAEDGSIIHNTVADGQFVDGETYVMEVQFVEENE</sequence>
<gene>
    <name evidence="7" type="ORF">KUTeg_022772</name>
</gene>
<dbReference type="PANTHER" id="PTHR24408:SF58">
    <property type="entry name" value="TRANSCRIPTION FACTOR (TFIIIA), PUTATIVE (AFU_ORTHOLOGUE AFUA_1G05150)-RELATED"/>
    <property type="match status" value="1"/>
</dbReference>
<dbReference type="Gene3D" id="3.30.160.60">
    <property type="entry name" value="Classic Zinc Finger"/>
    <property type="match status" value="1"/>
</dbReference>
<evidence type="ECO:0000256" key="5">
    <source>
        <dbReference type="PROSITE-ProRule" id="PRU00042"/>
    </source>
</evidence>
<keyword evidence="4" id="KW-0862">Zinc</keyword>
<keyword evidence="2" id="KW-0677">Repeat</keyword>
<reference evidence="7 8" key="1">
    <citation type="submission" date="2022-12" db="EMBL/GenBank/DDBJ databases">
        <title>Chromosome-level genome of Tegillarca granosa.</title>
        <authorList>
            <person name="Kim J."/>
        </authorList>
    </citation>
    <scope>NUCLEOTIDE SEQUENCE [LARGE SCALE GENOMIC DNA]</scope>
    <source>
        <strain evidence="7">Teg-2019</strain>
        <tissue evidence="7">Adductor muscle</tissue>
    </source>
</reference>
<feature type="domain" description="C2H2-type" evidence="6">
    <location>
        <begin position="231"/>
        <end position="266"/>
    </location>
</feature>
<proteinExistence type="predicted"/>
<feature type="domain" description="C2H2-type" evidence="6">
    <location>
        <begin position="203"/>
        <end position="230"/>
    </location>
</feature>
<comment type="caution">
    <text evidence="7">The sequence shown here is derived from an EMBL/GenBank/DDBJ whole genome shotgun (WGS) entry which is preliminary data.</text>
</comment>
<dbReference type="InterPro" id="IPR013087">
    <property type="entry name" value="Znf_C2H2_type"/>
</dbReference>
<keyword evidence="8" id="KW-1185">Reference proteome</keyword>
<dbReference type="PROSITE" id="PS00028">
    <property type="entry name" value="ZINC_FINGER_C2H2_1"/>
    <property type="match status" value="2"/>
</dbReference>
<keyword evidence="1" id="KW-0479">Metal-binding</keyword>
<evidence type="ECO:0000256" key="4">
    <source>
        <dbReference type="ARBA" id="ARBA00022833"/>
    </source>
</evidence>
<dbReference type="PANTHER" id="PTHR24408">
    <property type="entry name" value="ZINC FINGER PROTEIN"/>
    <property type="match status" value="1"/>
</dbReference>
<evidence type="ECO:0000259" key="6">
    <source>
        <dbReference type="PROSITE" id="PS50157"/>
    </source>
</evidence>
<protein>
    <recommendedName>
        <fullName evidence="6">C2H2-type domain-containing protein</fullName>
    </recommendedName>
</protein>
<dbReference type="PROSITE" id="PS50157">
    <property type="entry name" value="ZINC_FINGER_C2H2_2"/>
    <property type="match status" value="2"/>
</dbReference>
<keyword evidence="3 5" id="KW-0863">Zinc-finger</keyword>
<evidence type="ECO:0000256" key="2">
    <source>
        <dbReference type="ARBA" id="ARBA00022737"/>
    </source>
</evidence>
<dbReference type="SUPFAM" id="SSF57667">
    <property type="entry name" value="beta-beta-alpha zinc fingers"/>
    <property type="match status" value="1"/>
</dbReference>
<accession>A0ABQ9E4B3</accession>